<keyword evidence="2" id="KW-1185">Reference proteome</keyword>
<dbReference type="EMBL" id="JAZGQO010000009">
    <property type="protein sequence ID" value="KAK6177961.1"/>
    <property type="molecule type" value="Genomic_DNA"/>
</dbReference>
<gene>
    <name evidence="1" type="ORF">SNE40_012815</name>
</gene>
<dbReference type="PANTHER" id="PTHR11362">
    <property type="entry name" value="PHOSPHATIDYLETHANOLAMINE-BINDING PROTEIN"/>
    <property type="match status" value="1"/>
</dbReference>
<proteinExistence type="predicted"/>
<dbReference type="InterPro" id="IPR035810">
    <property type="entry name" value="PEBP_euk"/>
</dbReference>
<dbReference type="SUPFAM" id="SSF49777">
    <property type="entry name" value="PEBP-like"/>
    <property type="match status" value="1"/>
</dbReference>
<dbReference type="PANTHER" id="PTHR11362:SF82">
    <property type="entry name" value="PHOSPHATIDYLETHANOLAMINE-BINDING PROTEIN 4"/>
    <property type="match status" value="1"/>
</dbReference>
<comment type="caution">
    <text evidence="1">The sequence shown here is derived from an EMBL/GenBank/DDBJ whole genome shotgun (WGS) entry which is preliminary data.</text>
</comment>
<accession>A0AAN8JGT2</accession>
<dbReference type="Pfam" id="PF01161">
    <property type="entry name" value="PBP"/>
    <property type="match status" value="1"/>
</dbReference>
<dbReference type="Proteomes" id="UP001347796">
    <property type="component" value="Unassembled WGS sequence"/>
</dbReference>
<sequence>MERFFEEKIVPDVIDAAPLQLLGVTYDETFSIEPGIITTPTQVQNEPTIKFAGEPGIFYTLIMHDPDAPSRKNSINGEWQHWLIVNIPEGRVSEGDVISEYIGAGPPKETGLHRYIFLLYKQKSRQDFGLPRLSCSTTKGRAKQKVREICSRYHLKNLVAGNFFQSEWDDYVPKLYAKFR</sequence>
<dbReference type="InterPro" id="IPR008914">
    <property type="entry name" value="PEBP"/>
</dbReference>
<reference evidence="1 2" key="1">
    <citation type="submission" date="2024-01" db="EMBL/GenBank/DDBJ databases">
        <title>The genome of the rayed Mediterranean limpet Patella caerulea (Linnaeus, 1758).</title>
        <authorList>
            <person name="Anh-Thu Weber A."/>
            <person name="Halstead-Nussloch G."/>
        </authorList>
    </citation>
    <scope>NUCLEOTIDE SEQUENCE [LARGE SCALE GENOMIC DNA]</scope>
    <source>
        <strain evidence="1">AATW-2023a</strain>
        <tissue evidence="1">Whole specimen</tissue>
    </source>
</reference>
<dbReference type="AlphaFoldDB" id="A0AAN8JGT2"/>
<dbReference type="Gene3D" id="3.90.280.10">
    <property type="entry name" value="PEBP-like"/>
    <property type="match status" value="1"/>
</dbReference>
<dbReference type="InterPro" id="IPR036610">
    <property type="entry name" value="PEBP-like_sf"/>
</dbReference>
<dbReference type="CDD" id="cd00866">
    <property type="entry name" value="PEBP_euk"/>
    <property type="match status" value="1"/>
</dbReference>
<organism evidence="1 2">
    <name type="scientific">Patella caerulea</name>
    <name type="common">Rayed Mediterranean limpet</name>
    <dbReference type="NCBI Taxonomy" id="87958"/>
    <lineage>
        <taxon>Eukaryota</taxon>
        <taxon>Metazoa</taxon>
        <taxon>Spiralia</taxon>
        <taxon>Lophotrochozoa</taxon>
        <taxon>Mollusca</taxon>
        <taxon>Gastropoda</taxon>
        <taxon>Patellogastropoda</taxon>
        <taxon>Patelloidea</taxon>
        <taxon>Patellidae</taxon>
        <taxon>Patella</taxon>
    </lineage>
</organism>
<evidence type="ECO:0000313" key="2">
    <source>
        <dbReference type="Proteomes" id="UP001347796"/>
    </source>
</evidence>
<evidence type="ECO:0000313" key="1">
    <source>
        <dbReference type="EMBL" id="KAK6177961.1"/>
    </source>
</evidence>
<protein>
    <submittedName>
        <fullName evidence="1">Uncharacterized protein</fullName>
    </submittedName>
</protein>
<name>A0AAN8JGT2_PATCE</name>